<comment type="caution">
    <text evidence="1">The sequence shown here is derived from an EMBL/GenBank/DDBJ whole genome shotgun (WGS) entry which is preliminary data.</text>
</comment>
<dbReference type="OrthoDB" id="9877630at2"/>
<dbReference type="Proteomes" id="UP000052023">
    <property type="component" value="Unassembled WGS sequence"/>
</dbReference>
<organism evidence="1 2">
    <name type="scientific">Bradyrhizobium retamae</name>
    <dbReference type="NCBI Taxonomy" id="1300035"/>
    <lineage>
        <taxon>Bacteria</taxon>
        <taxon>Pseudomonadati</taxon>
        <taxon>Pseudomonadota</taxon>
        <taxon>Alphaproteobacteria</taxon>
        <taxon>Hyphomicrobiales</taxon>
        <taxon>Nitrobacteraceae</taxon>
        <taxon>Bradyrhizobium</taxon>
    </lineage>
</organism>
<protein>
    <submittedName>
        <fullName evidence="1">Uncharacterized protein</fullName>
    </submittedName>
</protein>
<gene>
    <name evidence="1" type="ORF">CQ13_14780</name>
</gene>
<sequence length="101" mass="10688">MREVGKKLRHLGFAAVFAPAASGASAQLQEFSTGQRNLAGGSPAAIGDGWLTAGGRQIVSVKWIEQSATPRFRAIDYFGDLPTSLFLTSVTTTRDYSAGKP</sequence>
<dbReference type="EMBL" id="LLYA01000002">
    <property type="protein sequence ID" value="KRR30052.1"/>
    <property type="molecule type" value="Genomic_DNA"/>
</dbReference>
<dbReference type="AlphaFoldDB" id="A0A0R3NCJ6"/>
<keyword evidence="2" id="KW-1185">Reference proteome</keyword>
<name>A0A0R3NCJ6_9BRAD</name>
<accession>A0A0R3NCJ6</accession>
<evidence type="ECO:0000313" key="1">
    <source>
        <dbReference type="EMBL" id="KRR30052.1"/>
    </source>
</evidence>
<reference evidence="1 2" key="1">
    <citation type="submission" date="2014-03" db="EMBL/GenBank/DDBJ databases">
        <title>Bradyrhizobium valentinum sp. nov., isolated from effective nodules of Lupinus mariae-josephae, a lupine endemic of basic-lime soils in Eastern Spain.</title>
        <authorList>
            <person name="Duran D."/>
            <person name="Rey L."/>
            <person name="Navarro A."/>
            <person name="Busquets A."/>
            <person name="Imperial J."/>
            <person name="Ruiz-Argueso T."/>
        </authorList>
    </citation>
    <scope>NUCLEOTIDE SEQUENCE [LARGE SCALE GENOMIC DNA]</scope>
    <source>
        <strain evidence="1 2">Ro19</strain>
    </source>
</reference>
<proteinExistence type="predicted"/>
<dbReference type="RefSeq" id="WP_057841575.1">
    <property type="nucleotide sequence ID" value="NZ_LLYA01000002.1"/>
</dbReference>
<evidence type="ECO:0000313" key="2">
    <source>
        <dbReference type="Proteomes" id="UP000052023"/>
    </source>
</evidence>